<evidence type="ECO:0000259" key="2">
    <source>
        <dbReference type="Pfam" id="PF00561"/>
    </source>
</evidence>
<dbReference type="GO" id="GO:0016787">
    <property type="term" value="F:hydrolase activity"/>
    <property type="evidence" value="ECO:0007669"/>
    <property type="project" value="UniProtKB-KW"/>
</dbReference>
<dbReference type="InterPro" id="IPR000639">
    <property type="entry name" value="Epox_hydrolase-like"/>
</dbReference>
<dbReference type="Pfam" id="PF00561">
    <property type="entry name" value="Abhydrolase_1"/>
    <property type="match status" value="1"/>
</dbReference>
<accession>A0A150XC44</accession>
<protein>
    <submittedName>
        <fullName evidence="3">Alpha/beta hydrolase</fullName>
    </submittedName>
</protein>
<dbReference type="Gene3D" id="3.40.50.1820">
    <property type="entry name" value="alpha/beta hydrolase"/>
    <property type="match status" value="1"/>
</dbReference>
<dbReference type="AlphaFoldDB" id="A0A150XC44"/>
<organism evidence="3 4">
    <name type="scientific">Roseivirga ehrenbergii (strain DSM 102268 / JCM 13514 / KCTC 12282 / NCIMB 14502 / KMM 6017)</name>
    <dbReference type="NCBI Taxonomy" id="279360"/>
    <lineage>
        <taxon>Bacteria</taxon>
        <taxon>Pseudomonadati</taxon>
        <taxon>Bacteroidota</taxon>
        <taxon>Cytophagia</taxon>
        <taxon>Cytophagales</taxon>
        <taxon>Roseivirgaceae</taxon>
        <taxon>Roseivirga</taxon>
    </lineage>
</organism>
<dbReference type="PRINTS" id="PR00111">
    <property type="entry name" value="ABHYDROLASE"/>
</dbReference>
<dbReference type="PANTHER" id="PTHR46118:SF4">
    <property type="entry name" value="PROTEIN ABHD11"/>
    <property type="match status" value="1"/>
</dbReference>
<dbReference type="Proteomes" id="UP000075583">
    <property type="component" value="Unassembled WGS sequence"/>
</dbReference>
<evidence type="ECO:0000313" key="4">
    <source>
        <dbReference type="Proteomes" id="UP000075583"/>
    </source>
</evidence>
<dbReference type="OrthoDB" id="9808398at2"/>
<keyword evidence="1 3" id="KW-0378">Hydrolase</keyword>
<dbReference type="PANTHER" id="PTHR46118">
    <property type="entry name" value="PROTEIN ABHD11"/>
    <property type="match status" value="1"/>
</dbReference>
<sequence length="255" mass="29105">MQELYFRELGEGKPLIILHGLLGTSDNWLTLGKKYAEHFKVYILDQRNHGQSFHDDEFSYPAMAEDLLNFMNNHNIEKAHILGHSMGGKVAMTFATEHPNRVDKLIVADIGPQSYPPHHTLIFKGLFSLDLPNLSSRKEADEKLAEYIPEFGVRQFLLKNLARNNDAFEWKMNLDVIAKEIDKVGLGLNHNAEYKGSTLFVRGGKSDYIKDSDLNLIHSIFKDSKIETIEGVGHWLHAEKPEEFLNLTLDYLQNG</sequence>
<proteinExistence type="predicted"/>
<keyword evidence="4" id="KW-1185">Reference proteome</keyword>
<dbReference type="EMBL" id="LQZQ01000023">
    <property type="protein sequence ID" value="KYG76305.1"/>
    <property type="molecule type" value="Genomic_DNA"/>
</dbReference>
<feature type="domain" description="AB hydrolase-1" evidence="2">
    <location>
        <begin position="13"/>
        <end position="118"/>
    </location>
</feature>
<dbReference type="PRINTS" id="PR00412">
    <property type="entry name" value="EPOXHYDRLASE"/>
</dbReference>
<comment type="caution">
    <text evidence="3">The sequence shown here is derived from an EMBL/GenBank/DDBJ whole genome shotgun (WGS) entry which is preliminary data.</text>
</comment>
<dbReference type="InterPro" id="IPR000073">
    <property type="entry name" value="AB_hydrolase_1"/>
</dbReference>
<gene>
    <name evidence="3" type="ORF">MB14_03390</name>
</gene>
<dbReference type="RefSeq" id="WP_062591378.1">
    <property type="nucleotide sequence ID" value="NZ_LQZQ01000023.1"/>
</dbReference>
<reference evidence="3" key="1">
    <citation type="submission" date="2016-01" db="EMBL/GenBank/DDBJ databases">
        <title>Genome sequencing of Roseivirga ehrenbergii KMM 6017.</title>
        <authorList>
            <person name="Selvaratnam C."/>
            <person name="Thevarajoo S."/>
            <person name="Goh K.M."/>
            <person name="Ee R."/>
            <person name="Chan K.-G."/>
            <person name="Chong C.S."/>
        </authorList>
    </citation>
    <scope>NUCLEOTIDE SEQUENCE [LARGE SCALE GENOMIC DNA]</scope>
    <source>
        <strain evidence="3">KMM 6017</strain>
    </source>
</reference>
<name>A0A150XC44_ROSEK</name>
<dbReference type="SUPFAM" id="SSF53474">
    <property type="entry name" value="alpha/beta-Hydrolases"/>
    <property type="match status" value="1"/>
</dbReference>
<evidence type="ECO:0000313" key="3">
    <source>
        <dbReference type="EMBL" id="KYG76305.1"/>
    </source>
</evidence>
<evidence type="ECO:0000256" key="1">
    <source>
        <dbReference type="ARBA" id="ARBA00022801"/>
    </source>
</evidence>
<dbReference type="InterPro" id="IPR029058">
    <property type="entry name" value="AB_hydrolase_fold"/>
</dbReference>
<dbReference type="STRING" id="279360.MB14_03390"/>